<gene>
    <name evidence="2" type="ORF">EVAR_98_1</name>
</gene>
<sequence length="117" mass="13028">MLDSCALFLVCLVRLNRHTGNMVRRDQVSVQSFDVFGLRMGSLERRELLLRTSTNATSNRDLLIDPIRMESGGTTSRPLPPRPPGLPSELTPDSRPSDNPDYRFDLGTTRSHGVTCA</sequence>
<evidence type="ECO:0000313" key="2">
    <source>
        <dbReference type="EMBL" id="GBO98487.1"/>
    </source>
</evidence>
<feature type="region of interest" description="Disordered" evidence="1">
    <location>
        <begin position="60"/>
        <end position="117"/>
    </location>
</feature>
<keyword evidence="3" id="KW-1185">Reference proteome</keyword>
<protein>
    <submittedName>
        <fullName evidence="2">Uncharacterized protein</fullName>
    </submittedName>
</protein>
<organism evidence="2 3">
    <name type="scientific">Eumeta variegata</name>
    <name type="common">Bagworm moth</name>
    <name type="synonym">Eumeta japonica</name>
    <dbReference type="NCBI Taxonomy" id="151549"/>
    <lineage>
        <taxon>Eukaryota</taxon>
        <taxon>Metazoa</taxon>
        <taxon>Ecdysozoa</taxon>
        <taxon>Arthropoda</taxon>
        <taxon>Hexapoda</taxon>
        <taxon>Insecta</taxon>
        <taxon>Pterygota</taxon>
        <taxon>Neoptera</taxon>
        <taxon>Endopterygota</taxon>
        <taxon>Lepidoptera</taxon>
        <taxon>Glossata</taxon>
        <taxon>Ditrysia</taxon>
        <taxon>Tineoidea</taxon>
        <taxon>Psychidae</taxon>
        <taxon>Oiketicinae</taxon>
        <taxon>Eumeta</taxon>
    </lineage>
</organism>
<evidence type="ECO:0000313" key="3">
    <source>
        <dbReference type="Proteomes" id="UP000299102"/>
    </source>
</evidence>
<proteinExistence type="predicted"/>
<dbReference type="EMBL" id="BGZK01000001">
    <property type="protein sequence ID" value="GBO98487.1"/>
    <property type="molecule type" value="Genomic_DNA"/>
</dbReference>
<evidence type="ECO:0000256" key="1">
    <source>
        <dbReference type="SAM" id="MobiDB-lite"/>
    </source>
</evidence>
<accession>A0A4C1SBC4</accession>
<name>A0A4C1SBC4_EUMVA</name>
<feature type="compositionally biased region" description="Polar residues" evidence="1">
    <location>
        <begin position="108"/>
        <end position="117"/>
    </location>
</feature>
<reference evidence="2 3" key="1">
    <citation type="journal article" date="2019" name="Commun. Biol.">
        <title>The bagworm genome reveals a unique fibroin gene that provides high tensile strength.</title>
        <authorList>
            <person name="Kono N."/>
            <person name="Nakamura H."/>
            <person name="Ohtoshi R."/>
            <person name="Tomita M."/>
            <person name="Numata K."/>
            <person name="Arakawa K."/>
        </authorList>
    </citation>
    <scope>NUCLEOTIDE SEQUENCE [LARGE SCALE GENOMIC DNA]</scope>
</reference>
<dbReference type="Proteomes" id="UP000299102">
    <property type="component" value="Unassembled WGS sequence"/>
</dbReference>
<feature type="compositionally biased region" description="Basic and acidic residues" evidence="1">
    <location>
        <begin position="95"/>
        <end position="104"/>
    </location>
</feature>
<dbReference type="AlphaFoldDB" id="A0A4C1SBC4"/>
<comment type="caution">
    <text evidence="2">The sequence shown here is derived from an EMBL/GenBank/DDBJ whole genome shotgun (WGS) entry which is preliminary data.</text>
</comment>